<protein>
    <submittedName>
        <fullName evidence="3">Phage antirepressor</fullName>
    </submittedName>
</protein>
<dbReference type="RefSeq" id="WP_098393365.1">
    <property type="nucleotide sequence ID" value="NZ_JAOWLS010000003.1"/>
</dbReference>
<name>A0AAP8E0W2_9LACT</name>
<dbReference type="PANTHER" id="PTHR36180">
    <property type="entry name" value="DNA-BINDING PROTEIN-RELATED-RELATED"/>
    <property type="match status" value="1"/>
</dbReference>
<evidence type="ECO:0000256" key="1">
    <source>
        <dbReference type="SAM" id="Coils"/>
    </source>
</evidence>
<dbReference type="SMART" id="SM01040">
    <property type="entry name" value="Bro-N"/>
    <property type="match status" value="1"/>
</dbReference>
<dbReference type="InterPro" id="IPR003497">
    <property type="entry name" value="BRO_N_domain"/>
</dbReference>
<dbReference type="Pfam" id="PF02498">
    <property type="entry name" value="Bro-N"/>
    <property type="match status" value="1"/>
</dbReference>
<reference evidence="3" key="2">
    <citation type="journal article" date="2018" name="Food Control">
        <title>Characterization of Lactococcus lactis isolates from herbs, fruits and vegetables for use as biopreservatives against Listeria monocytogenes in cheese.</title>
        <authorList>
            <person name="Ho V."/>
            <person name="Lo R."/>
            <person name="Bansal N."/>
            <person name="Turner M.S."/>
        </authorList>
    </citation>
    <scope>NUCLEOTIDE SEQUENCE</scope>
    <source>
        <strain evidence="3">537</strain>
    </source>
</reference>
<evidence type="ECO:0000259" key="2">
    <source>
        <dbReference type="PROSITE" id="PS51750"/>
    </source>
</evidence>
<proteinExistence type="predicted"/>
<comment type="caution">
    <text evidence="3">The sequence shown here is derived from an EMBL/GenBank/DDBJ whole genome shotgun (WGS) entry which is preliminary data.</text>
</comment>
<gene>
    <name evidence="3" type="ORF">BW154_04650</name>
</gene>
<accession>A0AAP8E0W2</accession>
<organism evidence="3 4">
    <name type="scientific">Lactococcus lactis</name>
    <dbReference type="NCBI Taxonomy" id="1358"/>
    <lineage>
        <taxon>Bacteria</taxon>
        <taxon>Bacillati</taxon>
        <taxon>Bacillota</taxon>
        <taxon>Bacilli</taxon>
        <taxon>Lactobacillales</taxon>
        <taxon>Streptococcaceae</taxon>
        <taxon>Lactococcus</taxon>
    </lineage>
</organism>
<dbReference type="GO" id="GO:0003677">
    <property type="term" value="F:DNA binding"/>
    <property type="evidence" value="ECO:0007669"/>
    <property type="project" value="InterPro"/>
</dbReference>
<feature type="coiled-coil region" evidence="1">
    <location>
        <begin position="138"/>
        <end position="165"/>
    </location>
</feature>
<dbReference type="EMBL" id="MTJS01000002">
    <property type="protein sequence ID" value="PFG88791.1"/>
    <property type="molecule type" value="Genomic_DNA"/>
</dbReference>
<dbReference type="Pfam" id="PF03374">
    <property type="entry name" value="ANT"/>
    <property type="match status" value="1"/>
</dbReference>
<reference evidence="3" key="1">
    <citation type="submission" date="2017-01" db="EMBL/GenBank/DDBJ databases">
        <authorList>
            <person name="Lo R."/>
        </authorList>
    </citation>
    <scope>NUCLEOTIDE SEQUENCE</scope>
    <source>
        <strain evidence="3">537</strain>
    </source>
</reference>
<evidence type="ECO:0000313" key="4">
    <source>
        <dbReference type="Proteomes" id="UP000225275"/>
    </source>
</evidence>
<dbReference type="PANTHER" id="PTHR36180:SF2">
    <property type="entry name" value="BRO FAMILY PROTEIN"/>
    <property type="match status" value="1"/>
</dbReference>
<dbReference type="AlphaFoldDB" id="A0AAP8E0W2"/>
<feature type="domain" description="Bro-N" evidence="2">
    <location>
        <begin position="1"/>
        <end position="113"/>
    </location>
</feature>
<dbReference type="InterPro" id="IPR005039">
    <property type="entry name" value="Ant_C"/>
</dbReference>
<sequence length="272" mass="31138">MDELQNFNFNNLPVRTVLIDGEPWFVGKDVAEILGYSNTKDALLKHVDDEDKLGSQITTSGQKRNMVVVNESGLYNLIIGAAKQGKNQEIKEKARQFKRWITHEVLPTIRKHGAYMTEAKLEEVLLNPDTLISLATQLKEERQARLGLEKENSQLNLELSEANKKLPFLEWALQTKGLVTPTIIAKKYGKTAIWLNDWLHKQGIQFKQGKCWVLYKKYDDKGYSDTIFSPTDIDHLHPSMKWTVKGMKFIYELLKENGYLPISEQGEDGKAS</sequence>
<dbReference type="PROSITE" id="PS51750">
    <property type="entry name" value="BRO_N"/>
    <property type="match status" value="1"/>
</dbReference>
<keyword evidence="1" id="KW-0175">Coiled coil</keyword>
<dbReference type="Proteomes" id="UP000225275">
    <property type="component" value="Unassembled WGS sequence"/>
</dbReference>
<evidence type="ECO:0000313" key="3">
    <source>
        <dbReference type="EMBL" id="PFG88791.1"/>
    </source>
</evidence>